<evidence type="ECO:0008006" key="4">
    <source>
        <dbReference type="Google" id="ProtNLM"/>
    </source>
</evidence>
<organism evidence="2 3">
    <name type="scientific">Paraburkholderia phenazinium</name>
    <dbReference type="NCBI Taxonomy" id="60549"/>
    <lineage>
        <taxon>Bacteria</taxon>
        <taxon>Pseudomonadati</taxon>
        <taxon>Pseudomonadota</taxon>
        <taxon>Betaproteobacteria</taxon>
        <taxon>Burkholderiales</taxon>
        <taxon>Burkholderiaceae</taxon>
        <taxon>Paraburkholderia</taxon>
    </lineage>
</organism>
<keyword evidence="1" id="KW-0732">Signal</keyword>
<sequence>MKRHLMLAALCATFVTSHAFARDSIATYPVDAALASEPGKVTPDIALFFAGQSHPAVAQSFNAIATNKKTNAFGKTDVQACQHVFLSAVIELQQQARQQGGNAVINIRSNYHNELTASPTEFTCGAGAVIAGVALVGDVVKLKGR</sequence>
<name>A0A1G7Q634_9BURK</name>
<reference evidence="2 3" key="1">
    <citation type="submission" date="2016-10" db="EMBL/GenBank/DDBJ databases">
        <authorList>
            <person name="de Groot N.N."/>
        </authorList>
    </citation>
    <scope>NUCLEOTIDE SEQUENCE [LARGE SCALE GENOMIC DNA]</scope>
    <source>
        <strain evidence="2 3">LMG 2247</strain>
    </source>
</reference>
<gene>
    <name evidence="2" type="ORF">SAMN05216466_101629</name>
</gene>
<feature type="signal peptide" evidence="1">
    <location>
        <begin position="1"/>
        <end position="21"/>
    </location>
</feature>
<dbReference type="RefSeq" id="WP_090681598.1">
    <property type="nucleotide sequence ID" value="NZ_CADERL010000003.1"/>
</dbReference>
<dbReference type="AlphaFoldDB" id="A0A1G7Q634"/>
<evidence type="ECO:0000313" key="3">
    <source>
        <dbReference type="Proteomes" id="UP000199706"/>
    </source>
</evidence>
<dbReference type="Proteomes" id="UP000199706">
    <property type="component" value="Unassembled WGS sequence"/>
</dbReference>
<proteinExistence type="predicted"/>
<accession>A0A1G7Q634</accession>
<evidence type="ECO:0000313" key="2">
    <source>
        <dbReference type="EMBL" id="SDF94047.1"/>
    </source>
</evidence>
<protein>
    <recommendedName>
        <fullName evidence="4">Excinuclease ABC subunit A</fullName>
    </recommendedName>
</protein>
<evidence type="ECO:0000256" key="1">
    <source>
        <dbReference type="SAM" id="SignalP"/>
    </source>
</evidence>
<dbReference type="OrthoDB" id="8161726at2"/>
<dbReference type="EMBL" id="FNCJ01000001">
    <property type="protein sequence ID" value="SDF94047.1"/>
    <property type="molecule type" value="Genomic_DNA"/>
</dbReference>
<feature type="chain" id="PRO_5011752715" description="Excinuclease ABC subunit A" evidence="1">
    <location>
        <begin position="22"/>
        <end position="145"/>
    </location>
</feature>